<dbReference type="GO" id="GO:0004497">
    <property type="term" value="F:monooxygenase activity"/>
    <property type="evidence" value="ECO:0007669"/>
    <property type="project" value="InterPro"/>
</dbReference>
<dbReference type="GO" id="GO:0004190">
    <property type="term" value="F:aspartic-type endopeptidase activity"/>
    <property type="evidence" value="ECO:0007669"/>
    <property type="project" value="UniProtKB-KW"/>
</dbReference>
<keyword evidence="2" id="KW-0349">Heme</keyword>
<keyword evidence="1" id="KW-0064">Aspartyl protease</keyword>
<keyword evidence="1" id="KW-0645">Protease</keyword>
<dbReference type="InterPro" id="IPR017972">
    <property type="entry name" value="Cyt_P450_CS"/>
</dbReference>
<dbReference type="GO" id="GO:0015074">
    <property type="term" value="P:DNA integration"/>
    <property type="evidence" value="ECO:0007669"/>
    <property type="project" value="InterPro"/>
</dbReference>
<feature type="binding site" description="axial binding residue" evidence="2">
    <location>
        <position position="1444"/>
    </location>
    <ligand>
        <name>heme</name>
        <dbReference type="ChEBI" id="CHEBI:30413"/>
    </ligand>
    <ligandPart>
        <name>Fe</name>
        <dbReference type="ChEBI" id="CHEBI:18248"/>
    </ligandPart>
</feature>
<dbReference type="Pfam" id="PF13976">
    <property type="entry name" value="gag_pre-integrs"/>
    <property type="match status" value="1"/>
</dbReference>
<proteinExistence type="predicted"/>
<gene>
    <name evidence="5" type="ORF">FSB_LOCUS45696</name>
</gene>
<keyword evidence="2" id="KW-0408">Iron</keyword>
<dbReference type="InterPro" id="IPR036397">
    <property type="entry name" value="RNaseH_sf"/>
</dbReference>
<dbReference type="InterPro" id="IPR025724">
    <property type="entry name" value="GAG-pre-integrase_dom"/>
</dbReference>
<dbReference type="InterPro" id="IPR013103">
    <property type="entry name" value="RVT_2"/>
</dbReference>
<dbReference type="Pfam" id="PF22936">
    <property type="entry name" value="Pol_BBD"/>
    <property type="match status" value="1"/>
</dbReference>
<feature type="domain" description="Integrase catalytic" evidence="4">
    <location>
        <begin position="488"/>
        <end position="580"/>
    </location>
</feature>
<dbReference type="CDD" id="cd09272">
    <property type="entry name" value="RNase_HI_RT_Ty1"/>
    <property type="match status" value="1"/>
</dbReference>
<comment type="cofactor">
    <cofactor evidence="2">
        <name>heme</name>
        <dbReference type="ChEBI" id="CHEBI:30413"/>
    </cofactor>
</comment>
<feature type="region of interest" description="Disordered" evidence="3">
    <location>
        <begin position="587"/>
        <end position="631"/>
    </location>
</feature>
<dbReference type="PROSITE" id="PS00086">
    <property type="entry name" value="CYTOCHROME_P450"/>
    <property type="match status" value="1"/>
</dbReference>
<evidence type="ECO:0000256" key="3">
    <source>
        <dbReference type="SAM" id="MobiDB-lite"/>
    </source>
</evidence>
<dbReference type="GO" id="GO:0005506">
    <property type="term" value="F:iron ion binding"/>
    <property type="evidence" value="ECO:0007669"/>
    <property type="project" value="InterPro"/>
</dbReference>
<dbReference type="SUPFAM" id="SSF56672">
    <property type="entry name" value="DNA/RNA polymerases"/>
    <property type="match status" value="1"/>
</dbReference>
<dbReference type="InterPro" id="IPR002401">
    <property type="entry name" value="Cyt_P450_E_grp-I"/>
</dbReference>
<dbReference type="SUPFAM" id="SSF48264">
    <property type="entry name" value="Cytochrome P450"/>
    <property type="match status" value="1"/>
</dbReference>
<dbReference type="PANTHER" id="PTHR11439:SF461">
    <property type="entry name" value="OS10G0432200 PROTEIN"/>
    <property type="match status" value="1"/>
</dbReference>
<accession>A0A2N9I1A5</accession>
<dbReference type="Pfam" id="PF07727">
    <property type="entry name" value="RVT_2"/>
    <property type="match status" value="1"/>
</dbReference>
<dbReference type="PANTHER" id="PTHR11439">
    <property type="entry name" value="GAG-POL-RELATED RETROTRANSPOSON"/>
    <property type="match status" value="1"/>
</dbReference>
<dbReference type="PROSITE" id="PS50994">
    <property type="entry name" value="INTEGRASE"/>
    <property type="match status" value="1"/>
</dbReference>
<evidence type="ECO:0000256" key="1">
    <source>
        <dbReference type="ARBA" id="ARBA00022750"/>
    </source>
</evidence>
<dbReference type="Gene3D" id="3.30.420.10">
    <property type="entry name" value="Ribonuclease H-like superfamily/Ribonuclease H"/>
    <property type="match status" value="1"/>
</dbReference>
<sequence length="1496" mass="167141">MGSTSGHEITHPITVILDGPASYHAWSQNMTVFLKGRRLWRYVTGDIPKPVPRSDTDSSSSDGDSVAAEVVQVDDFEARLEEWESIQCRILSWFINTSVPAISSLLPRLETGQAAWSFLATRYNCTYDFALEFHIEVKLYQMRQESGQSISDYYSQTASMWEQLAAADPPLRYAEDIDLFAKYKDRRRFTQFMMGLREDFEPTRAALLSRSPLPSLDAAVKELISEENRRPHHHLSSSDVVLATPRPPSSSDRSRRFCTYCQKPGHDITECYRKKKDDKRKQHQSRGILPLPQAAAVSSAPVNDPVVTVSQLESMFHRYMSQPSSALSVTPGNKSWLLDSACCNHMTPHASHFSQKTPLVPSPIIYTADSSHMSVSHIGTISSPDLTIPDTYLVPKLSLNLLSVGQLCELGLDLHFSNHGVDVQDPLTGKLLGTGRKTGRLFELCNLQIPSHMVSSSVAATTTLSPDLWHSRLGHASLSRLQLLASQDNAQEYHDKSFLSILDSNGTLPHYSCPYTSQQNGRAERKLRHILDVVRTLLISASIPERFWGEAALTAVYTINRIPSPTTHKKSPFELLYDKIPDYSSLRPPSSSDVPSLVLSPAAGSPDSDPASSAPPESPTDIRRSTRVRAPPSHLSDYHCYFALATLHEPHTYREASTNPLWQQAMADELDALHKTHTWDMTTLPPGKSAVGCKWVYKIKTRADGSVERYKARLVARGFTQEYGIDYEETFAPVARLTSVRSLLAVAAVRHWPLFQMDVKNAFLNGDLLEEVYMQPPPGYPDSQNQVCRLRRALYGLKQAPRAWFAKFNSVVAQQGFTPSSYDSALFIRHTSTGITLILLYVDDMIITGDDTAGICDLQKFLSQQFEMKDLGTLSYFLGLEVTSSSDGYYLSQAKYASDLLSKAGLTDSKTVSTPLELNVKLNTTDGEPLSDATLYRQLVGSLIYLTVTRPDLAYAVHLVSQFMSAPRSTHYAAVLRILRYIKGTLFHGLHFSAQSSLELRAYADADWAGDPTDRRSTTGYCFLLGSSLISWRSKKQSVVARSSTEAEYRALADATSELLWLRWLLADMGAPQTTSTPIHCDNRSAIHIAHNDVFHERTKHIEIDCHFIRHHLQQSALHLLSVSSEDQLADVFTKSHPPGRLRDLVSKLKMASSWRNPKCNGKLPPGSMGFPLIGETLSFLVPSKSIDMPPFIKKRMKQYGPIFRTSLAGRPVVVSSDPEFNYYVFQQEGKLVERWNLILGSFGPEVLKDKMLPKLEDAINQRLLGWSKLSSLEVKKSTSSLIFDFTAKQLFSYEAEKSSENIGESFTNFLQGLMSFPINIPGTAYYNCLQEEHEAIIKNRENANSGLTWKEYRSMTFTHNVISESLRLSSVAPGILRRTLEDIQVNGYTIPKGWALMVVPAALQLNPSTYEDPLAFNPWRWQDISANVTAKNFIPFGAGMTSCAGADFSKVLMGVFVHVMVTKYRWTTIKGGEVFRSPTLGFGDGFHIQVSPKHG</sequence>
<dbReference type="EMBL" id="OIVN01004510">
    <property type="protein sequence ID" value="SPD17814.1"/>
    <property type="molecule type" value="Genomic_DNA"/>
</dbReference>
<dbReference type="InterPro" id="IPR054722">
    <property type="entry name" value="PolX-like_BBD"/>
</dbReference>
<keyword evidence="1" id="KW-0378">Hydrolase</keyword>
<dbReference type="Pfam" id="PF00067">
    <property type="entry name" value="p450"/>
    <property type="match status" value="1"/>
</dbReference>
<dbReference type="PRINTS" id="PR00463">
    <property type="entry name" value="EP450I"/>
</dbReference>
<dbReference type="SUPFAM" id="SSF53098">
    <property type="entry name" value="Ribonuclease H-like"/>
    <property type="match status" value="1"/>
</dbReference>
<protein>
    <recommendedName>
        <fullName evidence="4">Integrase catalytic domain-containing protein</fullName>
    </recommendedName>
</protein>
<dbReference type="GO" id="GO:0020037">
    <property type="term" value="F:heme binding"/>
    <property type="evidence" value="ECO:0007669"/>
    <property type="project" value="InterPro"/>
</dbReference>
<organism evidence="5">
    <name type="scientific">Fagus sylvatica</name>
    <name type="common">Beechnut</name>
    <dbReference type="NCBI Taxonomy" id="28930"/>
    <lineage>
        <taxon>Eukaryota</taxon>
        <taxon>Viridiplantae</taxon>
        <taxon>Streptophyta</taxon>
        <taxon>Embryophyta</taxon>
        <taxon>Tracheophyta</taxon>
        <taxon>Spermatophyta</taxon>
        <taxon>Magnoliopsida</taxon>
        <taxon>eudicotyledons</taxon>
        <taxon>Gunneridae</taxon>
        <taxon>Pentapetalae</taxon>
        <taxon>rosids</taxon>
        <taxon>fabids</taxon>
        <taxon>Fagales</taxon>
        <taxon>Fagaceae</taxon>
        <taxon>Fagus</taxon>
    </lineage>
</organism>
<evidence type="ECO:0000259" key="4">
    <source>
        <dbReference type="PROSITE" id="PS50994"/>
    </source>
</evidence>
<dbReference type="GO" id="GO:0003676">
    <property type="term" value="F:nucleic acid binding"/>
    <property type="evidence" value="ECO:0007669"/>
    <property type="project" value="InterPro"/>
</dbReference>
<keyword evidence="2" id="KW-0479">Metal-binding</keyword>
<evidence type="ECO:0000313" key="5">
    <source>
        <dbReference type="EMBL" id="SPD17814.1"/>
    </source>
</evidence>
<feature type="region of interest" description="Disordered" evidence="3">
    <location>
        <begin position="227"/>
        <end position="256"/>
    </location>
</feature>
<name>A0A2N9I1A5_FAGSY</name>
<evidence type="ECO:0000256" key="2">
    <source>
        <dbReference type="PIRSR" id="PIRSR602401-1"/>
    </source>
</evidence>
<dbReference type="InterPro" id="IPR043502">
    <property type="entry name" value="DNA/RNA_pol_sf"/>
</dbReference>
<dbReference type="InterPro" id="IPR001128">
    <property type="entry name" value="Cyt_P450"/>
</dbReference>
<dbReference type="InterPro" id="IPR012337">
    <property type="entry name" value="RNaseH-like_sf"/>
</dbReference>
<reference evidence="5" key="1">
    <citation type="submission" date="2018-02" db="EMBL/GenBank/DDBJ databases">
        <authorList>
            <person name="Cohen D.B."/>
            <person name="Kent A.D."/>
        </authorList>
    </citation>
    <scope>NUCLEOTIDE SEQUENCE</scope>
</reference>
<dbReference type="InterPro" id="IPR001584">
    <property type="entry name" value="Integrase_cat-core"/>
</dbReference>
<dbReference type="InterPro" id="IPR036396">
    <property type="entry name" value="Cyt_P450_sf"/>
</dbReference>
<dbReference type="GO" id="GO:0016705">
    <property type="term" value="F:oxidoreductase activity, acting on paired donors, with incorporation or reduction of molecular oxygen"/>
    <property type="evidence" value="ECO:0007669"/>
    <property type="project" value="InterPro"/>
</dbReference>
<dbReference type="Gene3D" id="1.10.630.10">
    <property type="entry name" value="Cytochrome P450"/>
    <property type="match status" value="2"/>
</dbReference>
<feature type="compositionally biased region" description="Low complexity" evidence="3">
    <location>
        <begin position="587"/>
        <end position="615"/>
    </location>
</feature>